<gene>
    <name evidence="1" type="ORF">J3R73_003515</name>
</gene>
<accession>A0ABU0FHX5</accession>
<evidence type="ECO:0000313" key="1">
    <source>
        <dbReference type="EMBL" id="MDQ0393723.1"/>
    </source>
</evidence>
<name>A0ABU0FHX5_9HYPH</name>
<evidence type="ECO:0000313" key="2">
    <source>
        <dbReference type="Proteomes" id="UP001237448"/>
    </source>
</evidence>
<dbReference type="EMBL" id="JAUSVK010000001">
    <property type="protein sequence ID" value="MDQ0393723.1"/>
    <property type="molecule type" value="Genomic_DNA"/>
</dbReference>
<organism evidence="1 2">
    <name type="scientific">Labrys monachus</name>
    <dbReference type="NCBI Taxonomy" id="217067"/>
    <lineage>
        <taxon>Bacteria</taxon>
        <taxon>Pseudomonadati</taxon>
        <taxon>Pseudomonadota</taxon>
        <taxon>Alphaproteobacteria</taxon>
        <taxon>Hyphomicrobiales</taxon>
        <taxon>Xanthobacteraceae</taxon>
        <taxon>Labrys</taxon>
    </lineage>
</organism>
<reference evidence="1 2" key="1">
    <citation type="submission" date="2023-07" db="EMBL/GenBank/DDBJ databases">
        <title>Genomic Encyclopedia of Type Strains, Phase IV (KMG-IV): sequencing the most valuable type-strain genomes for metagenomic binning, comparative biology and taxonomic classification.</title>
        <authorList>
            <person name="Goeker M."/>
        </authorList>
    </citation>
    <scope>NUCLEOTIDE SEQUENCE [LARGE SCALE GENOMIC DNA]</scope>
    <source>
        <strain evidence="1 2">DSM 5896</strain>
    </source>
</reference>
<sequence>MAAITAQAKPERRHALRSPTLYGLMASGQRLDQGLAHWKREMVFRHDRGHDGNAHSVLSRQSIAAMLSVVMLPTWPGMVMRSATAEEDAHAEAA</sequence>
<dbReference type="Proteomes" id="UP001237448">
    <property type="component" value="Unassembled WGS sequence"/>
</dbReference>
<comment type="caution">
    <text evidence="1">The sequence shown here is derived from an EMBL/GenBank/DDBJ whole genome shotgun (WGS) entry which is preliminary data.</text>
</comment>
<keyword evidence="2" id="KW-1185">Reference proteome</keyword>
<protein>
    <submittedName>
        <fullName evidence="1">Uncharacterized protein</fullName>
    </submittedName>
</protein>
<proteinExistence type="predicted"/>
<dbReference type="RefSeq" id="WP_307429475.1">
    <property type="nucleotide sequence ID" value="NZ_JAUSVK010000001.1"/>
</dbReference>